<evidence type="ECO:0000313" key="2">
    <source>
        <dbReference type="EMBL" id="CAH3170902.1"/>
    </source>
</evidence>
<keyword evidence="3" id="KW-1185">Reference proteome</keyword>
<dbReference type="EMBL" id="CALNXK010000159">
    <property type="protein sequence ID" value="CAH3170902.1"/>
    <property type="molecule type" value="Genomic_DNA"/>
</dbReference>
<evidence type="ECO:0000313" key="3">
    <source>
        <dbReference type="Proteomes" id="UP001159405"/>
    </source>
</evidence>
<dbReference type="Gene3D" id="2.60.40.10">
    <property type="entry name" value="Immunoglobulins"/>
    <property type="match status" value="1"/>
</dbReference>
<dbReference type="InterPro" id="IPR007110">
    <property type="entry name" value="Ig-like_dom"/>
</dbReference>
<accession>A0ABN8QYW9</accession>
<evidence type="ECO:0000259" key="1">
    <source>
        <dbReference type="PROSITE" id="PS50835"/>
    </source>
</evidence>
<reference evidence="2 3" key="1">
    <citation type="submission" date="2022-05" db="EMBL/GenBank/DDBJ databases">
        <authorList>
            <consortium name="Genoscope - CEA"/>
            <person name="William W."/>
        </authorList>
    </citation>
    <scope>NUCLEOTIDE SEQUENCE [LARGE SCALE GENOMIC DNA]</scope>
</reference>
<name>A0ABN8QYW9_9CNID</name>
<sequence>IHDDNLHSENPQPYLVEKGSNVTLTCTAKGPRKPYEMNWYNNSKYLEKADCTNGTQSSVETCNLTLQWPDVGGKYACRAVRGKECAFTVLELKVADGRQPTITKTPDNQSAHIGSNVTFNCTYTYLLNY</sequence>
<dbReference type="Proteomes" id="UP001159405">
    <property type="component" value="Unassembled WGS sequence"/>
</dbReference>
<dbReference type="InterPro" id="IPR003599">
    <property type="entry name" value="Ig_sub"/>
</dbReference>
<comment type="caution">
    <text evidence="2">The sequence shown here is derived from an EMBL/GenBank/DDBJ whole genome shotgun (WGS) entry which is preliminary data.</text>
</comment>
<feature type="domain" description="Ig-like" evidence="1">
    <location>
        <begin position="16"/>
        <end position="95"/>
    </location>
</feature>
<dbReference type="Pfam" id="PF13927">
    <property type="entry name" value="Ig_3"/>
    <property type="match status" value="1"/>
</dbReference>
<feature type="non-terminal residue" evidence="2">
    <location>
        <position position="1"/>
    </location>
</feature>
<dbReference type="InterPro" id="IPR036179">
    <property type="entry name" value="Ig-like_dom_sf"/>
</dbReference>
<dbReference type="SUPFAM" id="SSF48726">
    <property type="entry name" value="Immunoglobulin"/>
    <property type="match status" value="1"/>
</dbReference>
<dbReference type="InterPro" id="IPR013783">
    <property type="entry name" value="Ig-like_fold"/>
</dbReference>
<gene>
    <name evidence="2" type="ORF">PLOB_00011055</name>
</gene>
<protein>
    <recommendedName>
        <fullName evidence="1">Ig-like domain-containing protein</fullName>
    </recommendedName>
</protein>
<proteinExistence type="predicted"/>
<dbReference type="PROSITE" id="PS50835">
    <property type="entry name" value="IG_LIKE"/>
    <property type="match status" value="1"/>
</dbReference>
<organism evidence="2 3">
    <name type="scientific">Porites lobata</name>
    <dbReference type="NCBI Taxonomy" id="104759"/>
    <lineage>
        <taxon>Eukaryota</taxon>
        <taxon>Metazoa</taxon>
        <taxon>Cnidaria</taxon>
        <taxon>Anthozoa</taxon>
        <taxon>Hexacorallia</taxon>
        <taxon>Scleractinia</taxon>
        <taxon>Fungiina</taxon>
        <taxon>Poritidae</taxon>
        <taxon>Porites</taxon>
    </lineage>
</organism>
<dbReference type="SMART" id="SM00409">
    <property type="entry name" value="IG"/>
    <property type="match status" value="1"/>
</dbReference>